<comment type="caution">
    <text evidence="1">The sequence shown here is derived from an EMBL/GenBank/DDBJ whole genome shotgun (WGS) entry which is preliminary data.</text>
</comment>
<keyword evidence="2" id="KW-1185">Reference proteome</keyword>
<evidence type="ECO:0000313" key="2">
    <source>
        <dbReference type="Proteomes" id="UP000265618"/>
    </source>
</evidence>
<sequence>MASLPHPHPHDLRTWVSPTRPLTPVSIDHMVSPSHHRRAVDGMGSDAILSAVRISDTDVLLIRPGYSERMTLDTYQGHVTCEPYSCHPVKRVKRCPVKVREGVGRDTKRWAPPAGYRIGSRVYMVPQQPIITYPPQLHPIGGRRPPYGSENTVFGPVNHHVPCEAYMHWYDLDTDTWHTRHRQVGEGEGEGECWPGLTEGERQLFPGLRAWVASTTGHSLVALATGVRTYSPAMRASRGYVGGVTLCTYGWEYLPDTDRWHALGPTAEIHMDRAEDPSLISCLLTYPTDGHIHVFSPSVTTRTAVRVSRSLSHPTSIPDTIKLPFLYCGAPLLLSVGNLLVHWGRSASSPATSPRKCSVCMVGGTSHPQWLDMGTLGVEEYPVVGGSVISLSPSHALCYHASQTPCAIRFCPVLQSVGMRHHVLCHTGGADDAIIKACLAHLARDSHAMHLIACVVAAACLCPGDRVETLQSLVLGLSSDTPGTEGYQTTLGTAWQAGLALNGQYSLSHTHHLLPWSWQGVLSGACDTHPSLLPSVGAAAEHALTLMVSEYEDTTIGETALVPLLYNLRLLSPIVPVERLDGLFERVVSVLTAYIDSDASPSGTLSRCLALRGASEGGGGAACGFRGLPSDSDAVETAVHRAVSETSTHWHYRAAQAMGGSLTPTELEILAALCGHLCTIASAAGPVLSPTCRLGADETAVVLALCSAVSCTPTLLPVCVHLMPAVTQSVSLPVKTREDGVRVLSLLQRVHVSVSGLSVCVEDVHSPAIPAPSLIARVGLWVRSLVCEPEPAGYLDQSMGQDETDEWAYYATQALSIRRREDSPHVEARPQAVYGRPRVFEWDGRQRFPTTGEDYGSTAWCAEEVGEMEVVNADIEHIDRPRTRLESSTFHRQTWKFSMRRVLLNVGHNTALVISYNSVTEEALVYVLEVCSDSTVTWRQVPCPFTLGEGVLFNAVPYGGRVWLFHSTLRPDGTSDTHQAMDTTLYVYDMATETWGGEGVSVGGGVWLTLSSLCLHDGRVSVAAHVQCPAGEALMWSYNLETGTEVVLPPHSRQGEVYLVAQKTFSTPSLQYTTLAPLEYMARPSVPDRPRPVSDLSRYVSPVPGVGVLVWCVHQKHSIRGCNLAREWDPISGEMVPLALLTTRPSVPDLKTCFNNTCTVLSYRPDPQTSVPKLSLLLWQGDQPSIISIYPTRPLSGW</sequence>
<protein>
    <submittedName>
        <fullName evidence="1">Uncharacterized protein</fullName>
    </submittedName>
</protein>
<dbReference type="AlphaFoldDB" id="A0A9K3GEK2"/>
<proteinExistence type="predicted"/>
<dbReference type="Proteomes" id="UP000265618">
    <property type="component" value="Unassembled WGS sequence"/>
</dbReference>
<evidence type="ECO:0000313" key="1">
    <source>
        <dbReference type="EMBL" id="GIQ79620.1"/>
    </source>
</evidence>
<reference evidence="1 2" key="1">
    <citation type="journal article" date="2018" name="PLoS ONE">
        <title>The draft genome of Kipferlia bialata reveals reductive genome evolution in fornicate parasites.</title>
        <authorList>
            <person name="Tanifuji G."/>
            <person name="Takabayashi S."/>
            <person name="Kume K."/>
            <person name="Takagi M."/>
            <person name="Nakayama T."/>
            <person name="Kamikawa R."/>
            <person name="Inagaki Y."/>
            <person name="Hashimoto T."/>
        </authorList>
    </citation>
    <scope>NUCLEOTIDE SEQUENCE [LARGE SCALE GENOMIC DNA]</scope>
    <source>
        <strain evidence="1">NY0173</strain>
    </source>
</reference>
<dbReference type="EMBL" id="BDIP01000030">
    <property type="protein sequence ID" value="GIQ79620.1"/>
    <property type="molecule type" value="Genomic_DNA"/>
</dbReference>
<accession>A0A9K3GEK2</accession>
<organism evidence="1 2">
    <name type="scientific">Kipferlia bialata</name>
    <dbReference type="NCBI Taxonomy" id="797122"/>
    <lineage>
        <taxon>Eukaryota</taxon>
        <taxon>Metamonada</taxon>
        <taxon>Carpediemonas-like organisms</taxon>
        <taxon>Kipferlia</taxon>
    </lineage>
</organism>
<name>A0A9K3GEK2_9EUKA</name>
<gene>
    <name evidence="1" type="ORF">KIPB_000290</name>
</gene>